<name>A0A8J4GRR7_9CHLO</name>
<protein>
    <submittedName>
        <fullName evidence="2">Uncharacterized protein</fullName>
    </submittedName>
</protein>
<sequence length="99" mass="10418">MAGTSTLLRSTQLPDQSPSLSTLGHTHKHTTSSSPPTPRHKCDIRGMAVTKPIPFAYPSNPHAPPCSCQHHAAVRVFLAALLLAPKPTGATTTSTSQIV</sequence>
<gene>
    <name evidence="2" type="ORF">Vretimale_15664</name>
</gene>
<dbReference type="Proteomes" id="UP000722791">
    <property type="component" value="Unassembled WGS sequence"/>
</dbReference>
<feature type="compositionally biased region" description="Polar residues" evidence="1">
    <location>
        <begin position="1"/>
        <end position="18"/>
    </location>
</feature>
<accession>A0A8J4GRR7</accession>
<reference evidence="2" key="1">
    <citation type="journal article" date="2021" name="Proc. Natl. Acad. Sci. U.S.A.">
        <title>Three genomes in the algal genus Volvox reveal the fate of a haploid sex-determining region after a transition to homothallism.</title>
        <authorList>
            <person name="Yamamoto K."/>
            <person name="Hamaji T."/>
            <person name="Kawai-Toyooka H."/>
            <person name="Matsuzaki R."/>
            <person name="Takahashi F."/>
            <person name="Nishimura Y."/>
            <person name="Kawachi M."/>
            <person name="Noguchi H."/>
            <person name="Minakuchi Y."/>
            <person name="Umen J.G."/>
            <person name="Toyoda A."/>
            <person name="Nozaki H."/>
        </authorList>
    </citation>
    <scope>NUCLEOTIDE SEQUENCE</scope>
    <source>
        <strain evidence="2">NIES-3785</strain>
    </source>
</reference>
<evidence type="ECO:0000313" key="3">
    <source>
        <dbReference type="Proteomes" id="UP000722791"/>
    </source>
</evidence>
<dbReference type="AlphaFoldDB" id="A0A8J4GRR7"/>
<proteinExistence type="predicted"/>
<comment type="caution">
    <text evidence="2">The sequence shown here is derived from an EMBL/GenBank/DDBJ whole genome shotgun (WGS) entry which is preliminary data.</text>
</comment>
<organism evidence="2 3">
    <name type="scientific">Volvox reticuliferus</name>
    <dbReference type="NCBI Taxonomy" id="1737510"/>
    <lineage>
        <taxon>Eukaryota</taxon>
        <taxon>Viridiplantae</taxon>
        <taxon>Chlorophyta</taxon>
        <taxon>core chlorophytes</taxon>
        <taxon>Chlorophyceae</taxon>
        <taxon>CS clade</taxon>
        <taxon>Chlamydomonadales</taxon>
        <taxon>Volvocaceae</taxon>
        <taxon>Volvox</taxon>
    </lineage>
</organism>
<evidence type="ECO:0000256" key="1">
    <source>
        <dbReference type="SAM" id="MobiDB-lite"/>
    </source>
</evidence>
<evidence type="ECO:0000313" key="2">
    <source>
        <dbReference type="EMBL" id="GIM12287.1"/>
    </source>
</evidence>
<dbReference type="EMBL" id="BNCQ01000042">
    <property type="protein sequence ID" value="GIM12287.1"/>
    <property type="molecule type" value="Genomic_DNA"/>
</dbReference>
<feature type="region of interest" description="Disordered" evidence="1">
    <location>
        <begin position="1"/>
        <end position="43"/>
    </location>
</feature>